<dbReference type="GO" id="GO:0006508">
    <property type="term" value="P:proteolysis"/>
    <property type="evidence" value="ECO:0007669"/>
    <property type="project" value="UniProtKB-KW"/>
</dbReference>
<dbReference type="EC" id="2.4.99.28" evidence="25"/>
<dbReference type="SUPFAM" id="SSF56601">
    <property type="entry name" value="beta-lactamase/transpeptidase-like"/>
    <property type="match status" value="1"/>
</dbReference>
<comment type="pathway">
    <text evidence="3">Cell wall biogenesis; peptidoglycan biosynthesis.</text>
</comment>
<dbReference type="GO" id="GO:0009002">
    <property type="term" value="F:serine-type D-Ala-D-Ala carboxypeptidase activity"/>
    <property type="evidence" value="ECO:0007669"/>
    <property type="project" value="UniProtKB-EC"/>
</dbReference>
<evidence type="ECO:0000256" key="5">
    <source>
        <dbReference type="ARBA" id="ARBA00007739"/>
    </source>
</evidence>
<evidence type="ECO:0000256" key="17">
    <source>
        <dbReference type="ARBA" id="ARBA00022968"/>
    </source>
</evidence>
<keyword evidence="12" id="KW-0328">Glycosyltransferase</keyword>
<evidence type="ECO:0000256" key="2">
    <source>
        <dbReference type="ARBA" id="ARBA00004249"/>
    </source>
</evidence>
<keyword evidence="8" id="KW-1003">Cell membrane</keyword>
<dbReference type="InterPro" id="IPR023346">
    <property type="entry name" value="Lysozyme-like_dom_sf"/>
</dbReference>
<evidence type="ECO:0000256" key="16">
    <source>
        <dbReference type="ARBA" id="ARBA00022960"/>
    </source>
</evidence>
<evidence type="ECO:0000256" key="24">
    <source>
        <dbReference type="ARBA" id="ARBA00034000"/>
    </source>
</evidence>
<dbReference type="NCBIfam" id="TIGR02074">
    <property type="entry name" value="PBP_1a_fam"/>
    <property type="match status" value="1"/>
</dbReference>
<comment type="pathway">
    <text evidence="27">Glycan biosynthesis.</text>
</comment>
<dbReference type="HOGENOM" id="CLU_006354_2_4_6"/>
<dbReference type="Pfam" id="PF17092">
    <property type="entry name" value="PCB_OB"/>
    <property type="match status" value="1"/>
</dbReference>
<keyword evidence="23" id="KW-0961">Cell wall biogenesis/degradation</keyword>
<dbReference type="InterPro" id="IPR001264">
    <property type="entry name" value="Glyco_trans_51"/>
</dbReference>
<keyword evidence="18" id="KW-0573">Peptidoglycan synthesis</keyword>
<evidence type="ECO:0000256" key="13">
    <source>
        <dbReference type="ARBA" id="ARBA00022679"/>
    </source>
</evidence>
<evidence type="ECO:0000256" key="1">
    <source>
        <dbReference type="ARBA" id="ARBA00002624"/>
    </source>
</evidence>
<evidence type="ECO:0000256" key="7">
    <source>
        <dbReference type="ARBA" id="ARBA00018638"/>
    </source>
</evidence>
<dbReference type="Pfam" id="PF00905">
    <property type="entry name" value="Transpeptidase"/>
    <property type="match status" value="1"/>
</dbReference>
<evidence type="ECO:0000256" key="21">
    <source>
        <dbReference type="ARBA" id="ARBA00023251"/>
    </source>
</evidence>
<evidence type="ECO:0000256" key="12">
    <source>
        <dbReference type="ARBA" id="ARBA00022676"/>
    </source>
</evidence>
<keyword evidence="10" id="KW-0121">Carboxypeptidase</keyword>
<comment type="function">
    <text evidence="1">Cell wall formation. Synthesis of cross-linked peptidoglycan from the lipid intermediates. The enzyme has a penicillin-insensitive transglycosylase N-terminal domain (formation of linear glycan strands) and a penicillin-sensitive transpeptidase C-terminal domain (cross-linking of the peptide subunits).</text>
</comment>
<evidence type="ECO:0000256" key="18">
    <source>
        <dbReference type="ARBA" id="ARBA00022984"/>
    </source>
</evidence>
<evidence type="ECO:0000313" key="34">
    <source>
        <dbReference type="Proteomes" id="UP000028931"/>
    </source>
</evidence>
<evidence type="ECO:0000256" key="15">
    <source>
        <dbReference type="ARBA" id="ARBA00022801"/>
    </source>
</evidence>
<keyword evidence="9" id="KW-0997">Cell inner membrane</keyword>
<dbReference type="GO" id="GO:0008955">
    <property type="term" value="F:peptidoglycan glycosyltransferase activity"/>
    <property type="evidence" value="ECO:0007669"/>
    <property type="project" value="UniProtKB-EC"/>
</dbReference>
<dbReference type="UniPathway" id="UPA00219"/>
<feature type="domain" description="Penicillin-binding protein transpeptidase" evidence="30">
    <location>
        <begin position="452"/>
        <end position="767"/>
    </location>
</feature>
<dbReference type="PANTHER" id="PTHR32282">
    <property type="entry name" value="BINDING PROTEIN TRANSPEPTIDASE, PUTATIVE-RELATED"/>
    <property type="match status" value="1"/>
</dbReference>
<evidence type="ECO:0000256" key="8">
    <source>
        <dbReference type="ARBA" id="ARBA00022475"/>
    </source>
</evidence>
<feature type="region of interest" description="Disordered" evidence="28">
    <location>
        <begin position="817"/>
        <end position="842"/>
    </location>
</feature>
<evidence type="ECO:0000256" key="23">
    <source>
        <dbReference type="ARBA" id="ARBA00023316"/>
    </source>
</evidence>
<dbReference type="GO" id="GO:0071555">
    <property type="term" value="P:cell wall organization"/>
    <property type="evidence" value="ECO:0007669"/>
    <property type="project" value="UniProtKB-KW"/>
</dbReference>
<evidence type="ECO:0000256" key="10">
    <source>
        <dbReference type="ARBA" id="ARBA00022645"/>
    </source>
</evidence>
<dbReference type="PANTHER" id="PTHR32282:SF27">
    <property type="entry name" value="PENICILLIN-BINDING PROTEIN 1A"/>
    <property type="match status" value="1"/>
</dbReference>
<evidence type="ECO:0000256" key="20">
    <source>
        <dbReference type="ARBA" id="ARBA00023136"/>
    </source>
</evidence>
<evidence type="ECO:0000256" key="22">
    <source>
        <dbReference type="ARBA" id="ARBA00023268"/>
    </source>
</evidence>
<evidence type="ECO:0000259" key="32">
    <source>
        <dbReference type="Pfam" id="PF17092"/>
    </source>
</evidence>
<evidence type="ECO:0000259" key="31">
    <source>
        <dbReference type="Pfam" id="PF00912"/>
    </source>
</evidence>
<keyword evidence="22" id="KW-0511">Multifunctional enzyme</keyword>
<feature type="domain" description="Glycosyl transferase family 51" evidence="31">
    <location>
        <begin position="81"/>
        <end position="256"/>
    </location>
</feature>
<dbReference type="Gene3D" id="1.10.3810.10">
    <property type="entry name" value="Biosynthetic peptidoglycan transglycosylase-like"/>
    <property type="match status" value="1"/>
</dbReference>
<dbReference type="InterPro" id="IPR036950">
    <property type="entry name" value="PBP_transglycosylase"/>
</dbReference>
<dbReference type="KEGG" id="palk:PSAKL28_49760"/>
<dbReference type="InterPro" id="IPR001460">
    <property type="entry name" value="PCN-bd_Tpept"/>
</dbReference>
<keyword evidence="16" id="KW-0133">Cell shape</keyword>
<keyword evidence="20 29" id="KW-0472">Membrane</keyword>
<comment type="subcellular location">
    <subcellularLocation>
        <location evidence="2">Cell inner membrane</location>
        <topology evidence="2">Single-pass type II membrane protein</topology>
    </subcellularLocation>
</comment>
<keyword evidence="17" id="KW-0735">Signal-anchor</keyword>
<dbReference type="GO" id="GO:0030288">
    <property type="term" value="C:outer membrane-bounded periplasmic space"/>
    <property type="evidence" value="ECO:0007669"/>
    <property type="project" value="TreeGrafter"/>
</dbReference>
<name>A0A077FLD5_9PSED</name>
<evidence type="ECO:0000256" key="29">
    <source>
        <dbReference type="SAM" id="Phobius"/>
    </source>
</evidence>
<proteinExistence type="inferred from homology"/>
<dbReference type="GO" id="GO:0046677">
    <property type="term" value="P:response to antibiotic"/>
    <property type="evidence" value="ECO:0007669"/>
    <property type="project" value="UniProtKB-KW"/>
</dbReference>
<evidence type="ECO:0000256" key="9">
    <source>
        <dbReference type="ARBA" id="ARBA00022519"/>
    </source>
</evidence>
<dbReference type="Pfam" id="PF00912">
    <property type="entry name" value="Transgly"/>
    <property type="match status" value="1"/>
</dbReference>
<evidence type="ECO:0000256" key="27">
    <source>
        <dbReference type="ARBA" id="ARBA00060592"/>
    </source>
</evidence>
<dbReference type="SUPFAM" id="SSF53955">
    <property type="entry name" value="Lysozyme-like"/>
    <property type="match status" value="1"/>
</dbReference>
<comment type="catalytic activity">
    <reaction evidence="26">
        <text>[GlcNAc-(1-&gt;4)-Mur2Ac(oyl-L-Ala-gamma-D-Glu-L-Lys-D-Ala-D-Ala)](n)-di-trans,octa-cis-undecaprenyl diphosphate + beta-D-GlcNAc-(1-&gt;4)-Mur2Ac(oyl-L-Ala-gamma-D-Glu-L-Lys-D-Ala-D-Ala)-di-trans,octa-cis-undecaprenyl diphosphate = [GlcNAc-(1-&gt;4)-Mur2Ac(oyl-L-Ala-gamma-D-Glu-L-Lys-D-Ala-D-Ala)](n+1)-di-trans,octa-cis-undecaprenyl diphosphate + di-trans,octa-cis-undecaprenyl diphosphate + H(+)</text>
        <dbReference type="Rhea" id="RHEA:23708"/>
        <dbReference type="Rhea" id="RHEA-COMP:9602"/>
        <dbReference type="Rhea" id="RHEA-COMP:9603"/>
        <dbReference type="ChEBI" id="CHEBI:15378"/>
        <dbReference type="ChEBI" id="CHEBI:58405"/>
        <dbReference type="ChEBI" id="CHEBI:60033"/>
        <dbReference type="ChEBI" id="CHEBI:78435"/>
        <dbReference type="EC" id="2.4.99.28"/>
    </reaction>
</comment>
<dbReference type="GO" id="GO:0008658">
    <property type="term" value="F:penicillin binding"/>
    <property type="evidence" value="ECO:0007669"/>
    <property type="project" value="InterPro"/>
</dbReference>
<dbReference type="EMBL" id="CP009048">
    <property type="protein sequence ID" value="AIL64116.1"/>
    <property type="molecule type" value="Genomic_DNA"/>
</dbReference>
<keyword evidence="21" id="KW-0046">Antibiotic resistance</keyword>
<keyword evidence="19 29" id="KW-1133">Transmembrane helix</keyword>
<dbReference type="eggNOG" id="COG5009">
    <property type="taxonomic scope" value="Bacteria"/>
</dbReference>
<evidence type="ECO:0000256" key="19">
    <source>
        <dbReference type="ARBA" id="ARBA00022989"/>
    </source>
</evidence>
<dbReference type="GO" id="GO:0005886">
    <property type="term" value="C:plasma membrane"/>
    <property type="evidence" value="ECO:0007669"/>
    <property type="project" value="UniProtKB-SubCell"/>
</dbReference>
<evidence type="ECO:0000313" key="33">
    <source>
        <dbReference type="EMBL" id="AIL64116.1"/>
    </source>
</evidence>
<dbReference type="InterPro" id="IPR012338">
    <property type="entry name" value="Beta-lactam/transpept-like"/>
</dbReference>
<comment type="catalytic activity">
    <reaction evidence="24">
        <text>Preferential cleavage: (Ac)2-L-Lys-D-Ala-|-D-Ala. Also transpeptidation of peptidyl-alanyl moieties that are N-acyl substituents of D-alanine.</text>
        <dbReference type="EC" id="3.4.16.4"/>
    </reaction>
</comment>
<organism evidence="33 34">
    <name type="scientific">Pseudomonas alkylphenolica</name>
    <dbReference type="NCBI Taxonomy" id="237609"/>
    <lineage>
        <taxon>Bacteria</taxon>
        <taxon>Pseudomonadati</taxon>
        <taxon>Pseudomonadota</taxon>
        <taxon>Gammaproteobacteria</taxon>
        <taxon>Pseudomonadales</taxon>
        <taxon>Pseudomonadaceae</taxon>
        <taxon>Pseudomonas</taxon>
    </lineage>
</organism>
<keyword evidence="14 29" id="KW-0812">Transmembrane</keyword>
<accession>A0A077FLD5</accession>
<evidence type="ECO:0000256" key="26">
    <source>
        <dbReference type="ARBA" id="ARBA00049902"/>
    </source>
</evidence>
<evidence type="ECO:0000259" key="30">
    <source>
        <dbReference type="Pfam" id="PF00905"/>
    </source>
</evidence>
<protein>
    <recommendedName>
        <fullName evidence="7">Penicillin-binding protein 1A</fullName>
        <ecNumber evidence="25">2.4.99.28</ecNumber>
        <ecNumber evidence="6">3.4.16.4</ecNumber>
    </recommendedName>
</protein>
<dbReference type="InterPro" id="IPR050396">
    <property type="entry name" value="Glycosyltr_51/Transpeptidase"/>
</dbReference>
<evidence type="ECO:0000256" key="14">
    <source>
        <dbReference type="ARBA" id="ARBA00022692"/>
    </source>
</evidence>
<feature type="domain" description="Penicillin-binding protein OB-like" evidence="32">
    <location>
        <begin position="343"/>
        <end position="447"/>
    </location>
</feature>
<evidence type="ECO:0000256" key="11">
    <source>
        <dbReference type="ARBA" id="ARBA00022670"/>
    </source>
</evidence>
<comment type="similarity">
    <text evidence="4">In the C-terminal section; belongs to the transpeptidase family.</text>
</comment>
<keyword evidence="11" id="KW-0645">Protease</keyword>
<evidence type="ECO:0000256" key="4">
    <source>
        <dbReference type="ARBA" id="ARBA00007090"/>
    </source>
</evidence>
<evidence type="ECO:0000256" key="6">
    <source>
        <dbReference type="ARBA" id="ARBA00012448"/>
    </source>
</evidence>
<sequence length="842" mass="92086">MAGSHPTFLVRWPCAQPTLLSGRPKALIRLLKFFWWSFVAVICAIVLGLSGAFLYLSPSLPSVEALRSIQLQIPLRVYSSDGKLIAEFGEMRRSPIRFADIPPHFIQALLSAEDDNFANHYGVDPSSLMRAATQLLKSGHIQTGGSTITMQVAKNFFLSSERSFSRKTNEILLALQIERELTKDEILELYVNKIYLGNRAYGIEAAAQVYYGKSIRDISLAQMAMIAGLPKAPSRFNPLANPVRAKERRDWILGRMYKLGKIDEASYQAALAEPINASYHVPTPEVRAPYIAEMARAEMVGRYGSDAYTEGFRVTTTVPSDLQEIANKAVLDGLSAYDERHGYRGPEARFPGKTRAAWLQELGKQRPLGGLEPVIVTQVDKTGLQVLTRADSLEHVAWDTMKWARPFLNTNSQGRAPQQPSDVAQVGDLIRVQRLDNGNLKFSQVPGAQSALVSLDPNSGAIRALVGGFSFEQSNYNRAMQAKRQPGSSFKPFVYSAALDNGYTAASLVNDAPIVFVDEYLDKVWRPKNDTNTFLGPIRMREALYKSRNLVSIRLLQAMGVGPTIDYISKFGFNKQDLPPNLSLALGTATLTPMEIATGWSTFANGGYKITPYLIERIESRNGETLFTANPPRVPQAEQVESGIAAPEAPISTQLPGEAAATPASNQPAFPQAPAVAERIIDGRTTYILTSMLQDVIKRGTGRRALALGRTDLAGKTGTTNESKDAWFSGYNADLVTTVWSGFDQPETLGRREYGGTVALPIWMNFMGPALKDKPNHAPAEPEGILSLRVDPVSGRAATPSTPNAYFELFKAEDTPPSVNELNGSAPGSPLPADEAAPIDLF</sequence>
<comment type="similarity">
    <text evidence="5">In the N-terminal section; belongs to the glycosyltransferase 51 family.</text>
</comment>
<dbReference type="GO" id="GO:0009252">
    <property type="term" value="P:peptidoglycan biosynthetic process"/>
    <property type="evidence" value="ECO:0007669"/>
    <property type="project" value="UniProtKB-UniPathway"/>
</dbReference>
<keyword evidence="15" id="KW-0378">Hydrolase</keyword>
<dbReference type="FunFam" id="1.10.3810.10:FF:000003">
    <property type="entry name" value="Penicillin-binding protein 1a"/>
    <property type="match status" value="1"/>
</dbReference>
<gene>
    <name evidence="33" type="ORF">PSAKL28_49760</name>
</gene>
<dbReference type="GO" id="GO:0008360">
    <property type="term" value="P:regulation of cell shape"/>
    <property type="evidence" value="ECO:0007669"/>
    <property type="project" value="UniProtKB-KW"/>
</dbReference>
<dbReference type="Proteomes" id="UP000028931">
    <property type="component" value="Chromosome"/>
</dbReference>
<evidence type="ECO:0000256" key="25">
    <source>
        <dbReference type="ARBA" id="ARBA00044770"/>
    </source>
</evidence>
<evidence type="ECO:0000256" key="28">
    <source>
        <dbReference type="SAM" id="MobiDB-lite"/>
    </source>
</evidence>
<dbReference type="EC" id="3.4.16.4" evidence="6"/>
<dbReference type="AlphaFoldDB" id="A0A077FLD5"/>
<reference evidence="33 34" key="1">
    <citation type="submission" date="2014-07" db="EMBL/GenBank/DDBJ databases">
        <authorList>
            <person name="Lee K."/>
            <person name="Lim J.Y."/>
            <person name="Hwang I."/>
        </authorList>
    </citation>
    <scope>NUCLEOTIDE SEQUENCE [LARGE SCALE GENOMIC DNA]</scope>
    <source>
        <strain evidence="33 34">KL28</strain>
    </source>
</reference>
<keyword evidence="13" id="KW-0808">Transferase</keyword>
<dbReference type="Gene3D" id="3.40.710.10">
    <property type="entry name" value="DD-peptidase/beta-lactamase superfamily"/>
    <property type="match status" value="2"/>
</dbReference>
<feature type="transmembrane region" description="Helical" evidence="29">
    <location>
        <begin position="33"/>
        <end position="56"/>
    </location>
</feature>
<evidence type="ECO:0000256" key="3">
    <source>
        <dbReference type="ARBA" id="ARBA00004752"/>
    </source>
</evidence>
<dbReference type="InterPro" id="IPR031376">
    <property type="entry name" value="PCB_OB"/>
</dbReference>